<dbReference type="InterPro" id="IPR011011">
    <property type="entry name" value="Znf_FYVE_PHD"/>
</dbReference>
<dbReference type="FunFam" id="1.10.150.60:FF:000016">
    <property type="entry name" value="Putative Lysine-specific demethylase 5B"/>
    <property type="match status" value="1"/>
</dbReference>
<evidence type="ECO:0000313" key="19">
    <source>
        <dbReference type="EMBL" id="KAF8680964.1"/>
    </source>
</evidence>
<evidence type="ECO:0000256" key="13">
    <source>
        <dbReference type="PROSITE-ProRule" id="PRU00146"/>
    </source>
</evidence>
<evidence type="ECO:0000259" key="16">
    <source>
        <dbReference type="PROSITE" id="PS51011"/>
    </source>
</evidence>
<protein>
    <recommendedName>
        <fullName evidence="4">[histone H3]-trimethyl-L-lysine(4) demethylase</fullName>
        <ecNumber evidence="4">1.14.11.67</ecNumber>
    </recommendedName>
</protein>
<name>A0A8H7HD67_9AGAM</name>
<dbReference type="Pfam" id="PF08429">
    <property type="entry name" value="PLU-1"/>
    <property type="match status" value="1"/>
</dbReference>
<dbReference type="PANTHER" id="PTHR10694:SF33">
    <property type="entry name" value="LYSINE-SPECIFIC DEMETHYLASE 5"/>
    <property type="match status" value="1"/>
</dbReference>
<feature type="compositionally biased region" description="Polar residues" evidence="14">
    <location>
        <begin position="1715"/>
        <end position="1742"/>
    </location>
</feature>
<evidence type="ECO:0000256" key="1">
    <source>
        <dbReference type="ARBA" id="ARBA00001954"/>
    </source>
</evidence>
<comment type="subcellular location">
    <subcellularLocation>
        <location evidence="2">Nucleus</location>
    </subcellularLocation>
</comment>
<dbReference type="InterPro" id="IPR004198">
    <property type="entry name" value="Znf_C5HC2"/>
</dbReference>
<feature type="domain" description="ARID" evidence="16">
    <location>
        <begin position="312"/>
        <end position="402"/>
    </location>
</feature>
<dbReference type="InterPro" id="IPR001606">
    <property type="entry name" value="ARID_dom"/>
</dbReference>
<dbReference type="SUPFAM" id="SSF51197">
    <property type="entry name" value="Clavaminate synthase-like"/>
    <property type="match status" value="1"/>
</dbReference>
<comment type="catalytic activity">
    <reaction evidence="12">
        <text>N(6),N(6),N(6)-trimethyl-L-lysyl(4)-[histone H3] + 3 2-oxoglutarate + 3 O2 = L-lysyl(4)-[histone H3] + 3 formaldehyde + 3 succinate + 3 CO2</text>
        <dbReference type="Rhea" id="RHEA:60208"/>
        <dbReference type="Rhea" id="RHEA-COMP:15537"/>
        <dbReference type="Rhea" id="RHEA-COMP:15547"/>
        <dbReference type="ChEBI" id="CHEBI:15379"/>
        <dbReference type="ChEBI" id="CHEBI:16526"/>
        <dbReference type="ChEBI" id="CHEBI:16810"/>
        <dbReference type="ChEBI" id="CHEBI:16842"/>
        <dbReference type="ChEBI" id="CHEBI:29969"/>
        <dbReference type="ChEBI" id="CHEBI:30031"/>
        <dbReference type="ChEBI" id="CHEBI:61961"/>
        <dbReference type="EC" id="1.14.11.67"/>
    </reaction>
</comment>
<dbReference type="InterPro" id="IPR001965">
    <property type="entry name" value="Znf_PHD"/>
</dbReference>
<evidence type="ECO:0000313" key="20">
    <source>
        <dbReference type="Proteomes" id="UP000650582"/>
    </source>
</evidence>
<comment type="caution">
    <text evidence="19">The sequence shown here is derived from an EMBL/GenBank/DDBJ whole genome shotgun (WGS) entry which is preliminary data.</text>
</comment>
<dbReference type="InterPro" id="IPR036431">
    <property type="entry name" value="ARID_dom_sf"/>
</dbReference>
<comment type="cofactor">
    <cofactor evidence="1">
        <name>Fe(2+)</name>
        <dbReference type="ChEBI" id="CHEBI:29033"/>
    </cofactor>
</comment>
<dbReference type="Gene3D" id="3.30.40.10">
    <property type="entry name" value="Zinc/RING finger domain, C3HC4 (zinc finger)"/>
    <property type="match status" value="2"/>
</dbReference>
<dbReference type="EC" id="1.14.11.67" evidence="4"/>
<dbReference type="GO" id="GO:0003677">
    <property type="term" value="F:DNA binding"/>
    <property type="evidence" value="ECO:0007669"/>
    <property type="project" value="InterPro"/>
</dbReference>
<gene>
    <name evidence="19" type="ORF">RHS04_02928</name>
</gene>
<dbReference type="Pfam" id="PF02373">
    <property type="entry name" value="JmjC"/>
    <property type="match status" value="1"/>
</dbReference>
<dbReference type="SMART" id="SM00501">
    <property type="entry name" value="BRIGHT"/>
    <property type="match status" value="1"/>
</dbReference>
<evidence type="ECO:0000256" key="12">
    <source>
        <dbReference type="ARBA" id="ARBA00048734"/>
    </source>
</evidence>
<dbReference type="Pfam" id="PF00628">
    <property type="entry name" value="PHD"/>
    <property type="match status" value="1"/>
</dbReference>
<dbReference type="Pfam" id="PF21323">
    <property type="entry name" value="KDM5_C-hel"/>
    <property type="match status" value="1"/>
</dbReference>
<keyword evidence="10" id="KW-0408">Iron</keyword>
<dbReference type="CDD" id="cd16100">
    <property type="entry name" value="ARID"/>
    <property type="match status" value="1"/>
</dbReference>
<keyword evidence="7 13" id="KW-0863">Zinc-finger</keyword>
<comment type="similarity">
    <text evidence="3">Belongs to the JARID1 histone demethylase family.</text>
</comment>
<dbReference type="PANTHER" id="PTHR10694">
    <property type="entry name" value="LYSINE-SPECIFIC DEMETHYLASE"/>
    <property type="match status" value="1"/>
</dbReference>
<evidence type="ECO:0000256" key="14">
    <source>
        <dbReference type="SAM" id="MobiDB-lite"/>
    </source>
</evidence>
<evidence type="ECO:0000256" key="4">
    <source>
        <dbReference type="ARBA" id="ARBA00012902"/>
    </source>
</evidence>
<evidence type="ECO:0000256" key="6">
    <source>
        <dbReference type="ARBA" id="ARBA00022737"/>
    </source>
</evidence>
<evidence type="ECO:0000256" key="9">
    <source>
        <dbReference type="ARBA" id="ARBA00023002"/>
    </source>
</evidence>
<feature type="region of interest" description="Disordered" evidence="14">
    <location>
        <begin position="214"/>
        <end position="240"/>
    </location>
</feature>
<dbReference type="Pfam" id="PF02375">
    <property type="entry name" value="JmjN"/>
    <property type="match status" value="1"/>
</dbReference>
<feature type="region of interest" description="Disordered" evidence="14">
    <location>
        <begin position="404"/>
        <end position="511"/>
    </location>
</feature>
<dbReference type="SMART" id="SM00558">
    <property type="entry name" value="JmjC"/>
    <property type="match status" value="1"/>
</dbReference>
<dbReference type="PROSITE" id="PS51183">
    <property type="entry name" value="JMJN"/>
    <property type="match status" value="1"/>
</dbReference>
<dbReference type="Proteomes" id="UP000650582">
    <property type="component" value="Unassembled WGS sequence"/>
</dbReference>
<dbReference type="GO" id="GO:0000785">
    <property type="term" value="C:chromatin"/>
    <property type="evidence" value="ECO:0007669"/>
    <property type="project" value="TreeGrafter"/>
</dbReference>
<accession>A0A8H7HD67</accession>
<feature type="compositionally biased region" description="Gly residues" evidence="14">
    <location>
        <begin position="159"/>
        <end position="173"/>
    </location>
</feature>
<feature type="domain" description="JmjC" evidence="18">
    <location>
        <begin position="662"/>
        <end position="828"/>
    </location>
</feature>
<evidence type="ECO:0000259" key="17">
    <source>
        <dbReference type="PROSITE" id="PS51183"/>
    </source>
</evidence>
<dbReference type="GO" id="GO:0034647">
    <property type="term" value="F:histone H3K4me/H3K4me2/H3K4me3 demethylase activity"/>
    <property type="evidence" value="ECO:0007669"/>
    <property type="project" value="UniProtKB-EC"/>
</dbReference>
<dbReference type="SMART" id="SM01014">
    <property type="entry name" value="ARID"/>
    <property type="match status" value="1"/>
</dbReference>
<dbReference type="Pfam" id="PF01388">
    <property type="entry name" value="ARID"/>
    <property type="match status" value="1"/>
</dbReference>
<dbReference type="InterPro" id="IPR013637">
    <property type="entry name" value="Lys_sp_deMease-like_dom"/>
</dbReference>
<evidence type="ECO:0000256" key="7">
    <source>
        <dbReference type="ARBA" id="ARBA00022771"/>
    </source>
</evidence>
<dbReference type="InterPro" id="IPR003347">
    <property type="entry name" value="JmjC_dom"/>
</dbReference>
<dbReference type="GO" id="GO:0005634">
    <property type="term" value="C:nucleus"/>
    <property type="evidence" value="ECO:0007669"/>
    <property type="project" value="UniProtKB-SubCell"/>
</dbReference>
<feature type="compositionally biased region" description="Basic and acidic residues" evidence="14">
    <location>
        <begin position="469"/>
        <end position="478"/>
    </location>
</feature>
<dbReference type="InterPro" id="IPR019786">
    <property type="entry name" value="Zinc_finger_PHD-type_CS"/>
</dbReference>
<dbReference type="GO" id="GO:0006355">
    <property type="term" value="P:regulation of DNA-templated transcription"/>
    <property type="evidence" value="ECO:0007669"/>
    <property type="project" value="TreeGrafter"/>
</dbReference>
<evidence type="ECO:0000256" key="2">
    <source>
        <dbReference type="ARBA" id="ARBA00004123"/>
    </source>
</evidence>
<keyword evidence="8" id="KW-0862">Zinc</keyword>
<dbReference type="GO" id="GO:0008270">
    <property type="term" value="F:zinc ion binding"/>
    <property type="evidence" value="ECO:0007669"/>
    <property type="project" value="UniProtKB-KW"/>
</dbReference>
<dbReference type="FunFam" id="2.60.120.650:FF:000014">
    <property type="entry name" value="PHD transcription factor (Rum1)"/>
    <property type="match status" value="1"/>
</dbReference>
<dbReference type="PROSITE" id="PS51184">
    <property type="entry name" value="JMJC"/>
    <property type="match status" value="1"/>
</dbReference>
<dbReference type="SUPFAM" id="SSF46774">
    <property type="entry name" value="ARID-like"/>
    <property type="match status" value="1"/>
</dbReference>
<feature type="compositionally biased region" description="Low complexity" evidence="14">
    <location>
        <begin position="420"/>
        <end position="450"/>
    </location>
</feature>
<dbReference type="Pfam" id="PF02928">
    <property type="entry name" value="zf-C5HC2"/>
    <property type="match status" value="1"/>
</dbReference>
<evidence type="ECO:0000256" key="10">
    <source>
        <dbReference type="ARBA" id="ARBA00023004"/>
    </source>
</evidence>
<dbReference type="InterPro" id="IPR013083">
    <property type="entry name" value="Znf_RING/FYVE/PHD"/>
</dbReference>
<evidence type="ECO:0000256" key="3">
    <source>
        <dbReference type="ARBA" id="ARBA00006801"/>
    </source>
</evidence>
<dbReference type="SUPFAM" id="SSF57903">
    <property type="entry name" value="FYVE/PHD zinc finger"/>
    <property type="match status" value="2"/>
</dbReference>
<dbReference type="CDD" id="cd15519">
    <property type="entry name" value="PHD1_Lid2p_like"/>
    <property type="match status" value="1"/>
</dbReference>
<dbReference type="SMART" id="SM00249">
    <property type="entry name" value="PHD"/>
    <property type="match status" value="2"/>
</dbReference>
<feature type="compositionally biased region" description="Low complexity" evidence="14">
    <location>
        <begin position="459"/>
        <end position="468"/>
    </location>
</feature>
<dbReference type="InterPro" id="IPR003349">
    <property type="entry name" value="JmjN"/>
</dbReference>
<keyword evidence="6" id="KW-0677">Repeat</keyword>
<dbReference type="Gene3D" id="2.60.120.650">
    <property type="entry name" value="Cupin"/>
    <property type="match status" value="1"/>
</dbReference>
<evidence type="ECO:0000256" key="8">
    <source>
        <dbReference type="ARBA" id="ARBA00022833"/>
    </source>
</evidence>
<feature type="region of interest" description="Disordered" evidence="14">
    <location>
        <begin position="1663"/>
        <end position="1742"/>
    </location>
</feature>
<dbReference type="InterPro" id="IPR019787">
    <property type="entry name" value="Znf_PHD-finger"/>
</dbReference>
<feature type="region of interest" description="Disordered" evidence="14">
    <location>
        <begin position="95"/>
        <end position="191"/>
    </location>
</feature>
<dbReference type="EMBL" id="JACYCC010000036">
    <property type="protein sequence ID" value="KAF8680964.1"/>
    <property type="molecule type" value="Genomic_DNA"/>
</dbReference>
<evidence type="ECO:0000256" key="5">
    <source>
        <dbReference type="ARBA" id="ARBA00022723"/>
    </source>
</evidence>
<dbReference type="PROSITE" id="PS01359">
    <property type="entry name" value="ZF_PHD_1"/>
    <property type="match status" value="2"/>
</dbReference>
<feature type="compositionally biased region" description="Low complexity" evidence="14">
    <location>
        <begin position="95"/>
        <end position="106"/>
    </location>
</feature>
<keyword evidence="11" id="KW-0539">Nucleus</keyword>
<proteinExistence type="inferred from homology"/>
<evidence type="ECO:0000256" key="11">
    <source>
        <dbReference type="ARBA" id="ARBA00023242"/>
    </source>
</evidence>
<keyword evidence="9" id="KW-0560">Oxidoreductase</keyword>
<feature type="compositionally biased region" description="Basic and acidic residues" evidence="14">
    <location>
        <begin position="404"/>
        <end position="416"/>
    </location>
</feature>
<dbReference type="InterPro" id="IPR048615">
    <property type="entry name" value="KDM5_C-hel"/>
</dbReference>
<evidence type="ECO:0000259" key="18">
    <source>
        <dbReference type="PROSITE" id="PS51184"/>
    </source>
</evidence>
<feature type="compositionally biased region" description="Pro residues" evidence="14">
    <location>
        <begin position="501"/>
        <end position="510"/>
    </location>
</feature>
<dbReference type="SMART" id="SM00545">
    <property type="entry name" value="JmjN"/>
    <property type="match status" value="1"/>
</dbReference>
<reference evidence="19" key="1">
    <citation type="submission" date="2020-09" db="EMBL/GenBank/DDBJ databases">
        <title>Comparative genome analyses of four rice-infecting Rhizoctonia solani isolates reveal extensive enrichment of homogalacturonan modification genes.</title>
        <authorList>
            <person name="Lee D.-Y."/>
            <person name="Jeon J."/>
            <person name="Kim K.-T."/>
            <person name="Cheong K."/>
            <person name="Song H."/>
            <person name="Choi G."/>
            <person name="Ko J."/>
            <person name="Opiyo S.O."/>
            <person name="Zuo S."/>
            <person name="Madhav S."/>
            <person name="Lee Y.-H."/>
            <person name="Wang G.-L."/>
        </authorList>
    </citation>
    <scope>NUCLEOTIDE SEQUENCE</scope>
    <source>
        <strain evidence="19">AG1-IA YN-7</strain>
    </source>
</reference>
<dbReference type="PROSITE" id="PS51011">
    <property type="entry name" value="ARID"/>
    <property type="match status" value="1"/>
</dbReference>
<feature type="domain" description="JmjN" evidence="17">
    <location>
        <begin position="247"/>
        <end position="288"/>
    </location>
</feature>
<organism evidence="19 20">
    <name type="scientific">Rhizoctonia solani</name>
    <dbReference type="NCBI Taxonomy" id="456999"/>
    <lineage>
        <taxon>Eukaryota</taxon>
        <taxon>Fungi</taxon>
        <taxon>Dikarya</taxon>
        <taxon>Basidiomycota</taxon>
        <taxon>Agaricomycotina</taxon>
        <taxon>Agaricomycetes</taxon>
        <taxon>Cantharellales</taxon>
        <taxon>Ceratobasidiaceae</taxon>
        <taxon>Rhizoctonia</taxon>
    </lineage>
</organism>
<evidence type="ECO:0000259" key="15">
    <source>
        <dbReference type="PROSITE" id="PS50016"/>
    </source>
</evidence>
<feature type="compositionally biased region" description="Low complexity" evidence="14">
    <location>
        <begin position="1681"/>
        <end position="1697"/>
    </location>
</feature>
<dbReference type="Gene3D" id="1.10.150.60">
    <property type="entry name" value="ARID DNA-binding domain"/>
    <property type="match status" value="1"/>
</dbReference>
<keyword evidence="5" id="KW-0479">Metal-binding</keyword>
<feature type="domain" description="PHD-type" evidence="15">
    <location>
        <begin position="514"/>
        <end position="564"/>
    </location>
</feature>
<feature type="compositionally biased region" description="Polar residues" evidence="14">
    <location>
        <begin position="125"/>
        <end position="134"/>
    </location>
</feature>
<sequence>MESGADGRGRYDWMMVSSARGSFFARVEPASEMISRRESADWTRDEEWGISSREFVRVWMERLEVSVRTDQVYRFDLYLYFDLYSSSWTISANHRTGMSSSVTTRGSGRGRGRGRGRASETTSTVPIATWTSSLDIPVDGATPIDDDGTPVAAAPTVGNGNGSGNASGNGNGTSGPPVYESKRAPRKSKTEAMAAINQRSMSPESRLRQTMNIPAPKLNPRFDMSTVNTKSVPPPRTTPRLMGLEECPVFYPTADEFRDPMTYIRSIHEKAVPHGIIKIVPPQDWEMPFVCDTQTFRFKTRLQRLNSIEASSRAKMSFLEQLYRYHDQGANRPSVPLINHQPLDLWLLRREVQRRGGYDTVSRNKLWGDVQRAMGYTGPSVLAAQLKAAYTRIISPYEVFRAQVRHDPSPNRDRRVQPPRSSGRTSRSRVFPSTAATPPSSPLTPSSSPLSEPPDDADPQASQAAGADVKMKPPKDEGANAFSKALAQDPGPSMTFDNTPLPNPAPPAPPVRKGEMCELCLKGDRDTEMLLCDGCDEGFHMSCLDPPLDAVPKGSWFCHTCMFGNNDYGFDEGDEHSLTSFQQRDLQFRKSWFEKHPPSGEDPTRIPIGDSDIKVSEDDVEREFWRLVQSSHETVEVEYGADVHSTTHGSAMPSVESHPRDPYSRDPWNVNNLPILQDSMLRYIKSDISGMTVPWTYVGMLFSTFCWHNEDHYTYSLNYMHWGETKTWYGIPGEDAQKFEDAIKSEAPDLFEAQPDLLFQLVTLMNPDRLRKAGVRVFACNQRPGEFVVTLPKAYHAGFNHGLNFNEAVNFALPEWLPLGLECAKRYQEHRKLPVFSHDELLVTVVQHALSVNNAQWLLPNFKEMVDRELEQRAILVSQPGGILGETLDESDRPEEQYQCSVCKVFCYLSQVTCACTTAVACLSHAKEMCNCHVTRRILRRRFSDDWLQDTLNDIEAKARAPTLWRERFVEVVTGPDLPSVSVLRQLVTEGEALEVPMMELKALQRCVKRAAEWSDQATQLLDYVPPPPKKRSRTEHQFGIDDIQRLLDEIKKLGVDAPEKARLETLLEQVNDFQQKTRPLIRKIGNSDDTSPLEMFEELLTMGKNLRLELDELTKLEQLVARLQFFQILSTINDNGLTLDQVEELLLRGYEAQVPTDHKAMIELNRKATFGGEWKTRAVSILAQPRPTMQDLNQLVVPVQWIPTLPDILDKLDRARLKGREYEKRVEGYLRPQHRGQVSIDEANKCAVAALKEVFFQSAEELRVLSNEAKLWEKSCEDIFTGRYTPRTSKGTLEDIYAMREEGKSKFWAFKMPWFERLLKQLGQHDEWITRLPWTRPKHPALEMDAIQRDLSSTDLGNAPPPDETCTCLCIEPVVLGEGQSAADMEVVQCDHCLAKFHAKCIEGSCPFCDHHHWNGSMNKPRKFTYIQLVSLYKAAGEISRLFSNDYRKMGGLIIKCDDLARPIMTFLRQVGQQGSPDPASLPQIRHFMRKLYRIQFDITPANNTSFGLSLAHLHRTIAMQPTPKTSKRRMNRKPKFVFKSEIDSKAEDGTRCLCGGAATPLNLELITCGKCMTLYHVACVAFSSLDDAPDPYVCPLCLLKKGKPYGPADVRVKYPADDDPEEAAKFVDVKACLDNYSSKLIRRSLPSPHRTTITVQLYHFVPGTNPDVDEPEPSPTTPSKPSNSSPRKSLSGNSSQETPNGQTVVRRVRLRVNGSSASDEVTKSPTSDTSPPGSAQINGR</sequence>
<dbReference type="PROSITE" id="PS50016">
    <property type="entry name" value="ZF_PHD_2"/>
    <property type="match status" value="1"/>
</dbReference>